<keyword evidence="1" id="KW-0472">Membrane</keyword>
<keyword evidence="1" id="KW-0812">Transmembrane</keyword>
<comment type="caution">
    <text evidence="2">The sequence shown here is derived from an EMBL/GenBank/DDBJ whole genome shotgun (WGS) entry which is preliminary data.</text>
</comment>
<organism evidence="2 3">
    <name type="scientific">Goodea atripinnis</name>
    <dbReference type="NCBI Taxonomy" id="208336"/>
    <lineage>
        <taxon>Eukaryota</taxon>
        <taxon>Metazoa</taxon>
        <taxon>Chordata</taxon>
        <taxon>Craniata</taxon>
        <taxon>Vertebrata</taxon>
        <taxon>Euteleostomi</taxon>
        <taxon>Actinopterygii</taxon>
        <taxon>Neopterygii</taxon>
        <taxon>Teleostei</taxon>
        <taxon>Neoteleostei</taxon>
        <taxon>Acanthomorphata</taxon>
        <taxon>Ovalentaria</taxon>
        <taxon>Atherinomorphae</taxon>
        <taxon>Cyprinodontiformes</taxon>
        <taxon>Goodeidae</taxon>
        <taxon>Goodea</taxon>
    </lineage>
</organism>
<sequence>MEKWFNTVGGTAGLPTRLSSCLSLSFSLSSSLLDVQKSVCLHFHTCLSARQLVSVSFRHFLSVRVCVLLLSYLSVCLLVSSLDPSVTLFVFPSTELTELPFSRKKQDASSHVFQELSAGTL</sequence>
<proteinExistence type="predicted"/>
<evidence type="ECO:0000313" key="3">
    <source>
        <dbReference type="Proteomes" id="UP001476798"/>
    </source>
</evidence>
<protein>
    <recommendedName>
        <fullName evidence="4">Transmembrane protein</fullName>
    </recommendedName>
</protein>
<evidence type="ECO:0008006" key="4">
    <source>
        <dbReference type="Google" id="ProtNLM"/>
    </source>
</evidence>
<reference evidence="2 3" key="1">
    <citation type="submission" date="2021-06" db="EMBL/GenBank/DDBJ databases">
        <authorList>
            <person name="Palmer J.M."/>
        </authorList>
    </citation>
    <scope>NUCLEOTIDE SEQUENCE [LARGE SCALE GENOMIC DNA]</scope>
    <source>
        <strain evidence="2 3">GA_2019</strain>
        <tissue evidence="2">Muscle</tissue>
    </source>
</reference>
<feature type="transmembrane region" description="Helical" evidence="1">
    <location>
        <begin position="60"/>
        <end position="82"/>
    </location>
</feature>
<keyword evidence="3" id="KW-1185">Reference proteome</keyword>
<evidence type="ECO:0000313" key="2">
    <source>
        <dbReference type="EMBL" id="MEQ2184251.1"/>
    </source>
</evidence>
<dbReference type="EMBL" id="JAHRIO010080237">
    <property type="protein sequence ID" value="MEQ2184251.1"/>
    <property type="molecule type" value="Genomic_DNA"/>
</dbReference>
<accession>A0ABV0PLG4</accession>
<name>A0ABV0PLG4_9TELE</name>
<dbReference type="Proteomes" id="UP001476798">
    <property type="component" value="Unassembled WGS sequence"/>
</dbReference>
<evidence type="ECO:0000256" key="1">
    <source>
        <dbReference type="SAM" id="Phobius"/>
    </source>
</evidence>
<gene>
    <name evidence="2" type="ORF">GOODEAATRI_005884</name>
</gene>
<keyword evidence="1" id="KW-1133">Transmembrane helix</keyword>